<dbReference type="GO" id="GO:0005483">
    <property type="term" value="F:soluble NSF attachment protein activity"/>
    <property type="evidence" value="ECO:0007669"/>
    <property type="project" value="TreeGrafter"/>
</dbReference>
<dbReference type="PANTHER" id="PTHR13768">
    <property type="entry name" value="SOLUBLE NSF ATTACHMENT PROTEIN SNAP"/>
    <property type="match status" value="1"/>
</dbReference>
<dbReference type="GO" id="GO:0005774">
    <property type="term" value="C:vacuolar membrane"/>
    <property type="evidence" value="ECO:0007669"/>
    <property type="project" value="TreeGrafter"/>
</dbReference>
<name>A0A0C2I6K9_THEKT</name>
<reference evidence="4 5" key="1">
    <citation type="journal article" date="2014" name="Genome Biol. Evol.">
        <title>The genome of the myxosporean Thelohanellus kitauei shows adaptations to nutrient acquisition within its fish host.</title>
        <authorList>
            <person name="Yang Y."/>
            <person name="Xiong J."/>
            <person name="Zhou Z."/>
            <person name="Huo F."/>
            <person name="Miao W."/>
            <person name="Ran C."/>
            <person name="Liu Y."/>
            <person name="Zhang J."/>
            <person name="Feng J."/>
            <person name="Wang M."/>
            <person name="Wang M."/>
            <person name="Wang L."/>
            <person name="Yao B."/>
        </authorList>
    </citation>
    <scope>NUCLEOTIDE SEQUENCE [LARGE SCALE GENOMIC DNA]</scope>
    <source>
        <strain evidence="4">Wuqing</strain>
    </source>
</reference>
<keyword evidence="2" id="KW-0813">Transport</keyword>
<dbReference type="AlphaFoldDB" id="A0A0C2I6K9"/>
<dbReference type="GO" id="GO:0031201">
    <property type="term" value="C:SNARE complex"/>
    <property type="evidence" value="ECO:0007669"/>
    <property type="project" value="TreeGrafter"/>
</dbReference>
<dbReference type="PANTHER" id="PTHR13768:SF8">
    <property type="entry name" value="ALPHA-SOLUBLE NSF ATTACHMENT PROTEIN"/>
    <property type="match status" value="1"/>
</dbReference>
<dbReference type="Pfam" id="PF14938">
    <property type="entry name" value="SNAP"/>
    <property type="match status" value="1"/>
</dbReference>
<gene>
    <name evidence="4" type="ORF">RF11_04599</name>
</gene>
<evidence type="ECO:0000256" key="1">
    <source>
        <dbReference type="ARBA" id="ARBA00010050"/>
    </source>
</evidence>
<dbReference type="GO" id="GO:0035494">
    <property type="term" value="P:SNARE complex disassembly"/>
    <property type="evidence" value="ECO:0007669"/>
    <property type="project" value="TreeGrafter"/>
</dbReference>
<evidence type="ECO:0000313" key="4">
    <source>
        <dbReference type="EMBL" id="KII60833.1"/>
    </source>
</evidence>
<sequence>MTNIEQAVKLVEEAERLSQQTKDIFELFELVFTSYSPYGWHIKCYNNYVEAGKIYEESDELEDAANLYHKAGKIAEDLGKFKLAAMSYELARQCALKCNPGFSIDCYIKAVTLYIEDDFYDGLERCTETMSLIFELGEIDKSLAPKFYEQSIDLFVKYAYKDNVKSFVNIFKFQYARHLYLEKDYQGSLPLFKDVALAEPTNTSNDECIYISRVYTCLVAILALGPEAPKYIYKLSKRSQEFKQSSQYLIIKIILECIRNRNFEGLEEAVKSLTTKGERFELFYSRVRDNIDNIPITDPLEFE</sequence>
<comment type="caution">
    <text evidence="4">The sequence shown here is derived from an EMBL/GenBank/DDBJ whole genome shotgun (WGS) entry which is preliminary data.</text>
</comment>
<dbReference type="SUPFAM" id="SSF48452">
    <property type="entry name" value="TPR-like"/>
    <property type="match status" value="1"/>
</dbReference>
<dbReference type="Gene3D" id="1.25.40.10">
    <property type="entry name" value="Tetratricopeptide repeat domain"/>
    <property type="match status" value="1"/>
</dbReference>
<protein>
    <submittedName>
        <fullName evidence="4">Soluble NSF attachment protein</fullName>
    </submittedName>
</protein>
<evidence type="ECO:0000256" key="2">
    <source>
        <dbReference type="ARBA" id="ARBA00022448"/>
    </source>
</evidence>
<organism evidence="4 5">
    <name type="scientific">Thelohanellus kitauei</name>
    <name type="common">Myxosporean</name>
    <dbReference type="NCBI Taxonomy" id="669202"/>
    <lineage>
        <taxon>Eukaryota</taxon>
        <taxon>Metazoa</taxon>
        <taxon>Cnidaria</taxon>
        <taxon>Myxozoa</taxon>
        <taxon>Myxosporea</taxon>
        <taxon>Bivalvulida</taxon>
        <taxon>Platysporina</taxon>
        <taxon>Myxobolidae</taxon>
        <taxon>Thelohanellus</taxon>
    </lineage>
</organism>
<dbReference type="GO" id="GO:0019905">
    <property type="term" value="F:syntaxin binding"/>
    <property type="evidence" value="ECO:0007669"/>
    <property type="project" value="TreeGrafter"/>
</dbReference>
<comment type="similarity">
    <text evidence="1">Belongs to the SNAP family.</text>
</comment>
<dbReference type="InterPro" id="IPR011990">
    <property type="entry name" value="TPR-like_helical_dom_sf"/>
</dbReference>
<dbReference type="Proteomes" id="UP000031668">
    <property type="component" value="Unassembled WGS sequence"/>
</dbReference>
<dbReference type="InterPro" id="IPR000744">
    <property type="entry name" value="NSF_attach"/>
</dbReference>
<dbReference type="GO" id="GO:0006886">
    <property type="term" value="P:intracellular protein transport"/>
    <property type="evidence" value="ECO:0007669"/>
    <property type="project" value="InterPro"/>
</dbReference>
<proteinExistence type="inferred from homology"/>
<evidence type="ECO:0000313" key="5">
    <source>
        <dbReference type="Proteomes" id="UP000031668"/>
    </source>
</evidence>
<keyword evidence="3" id="KW-0653">Protein transport</keyword>
<dbReference type="EMBL" id="JWZT01005410">
    <property type="protein sequence ID" value="KII60833.1"/>
    <property type="molecule type" value="Genomic_DNA"/>
</dbReference>
<evidence type="ECO:0000256" key="3">
    <source>
        <dbReference type="ARBA" id="ARBA00022927"/>
    </source>
</evidence>
<keyword evidence="5" id="KW-1185">Reference proteome</keyword>
<accession>A0A0C2I6K9</accession>